<evidence type="ECO:0000256" key="1">
    <source>
        <dbReference type="SAM" id="MobiDB-lite"/>
    </source>
</evidence>
<dbReference type="Proteomes" id="UP000562395">
    <property type="component" value="Unassembled WGS sequence"/>
</dbReference>
<reference evidence="3 4" key="1">
    <citation type="submission" date="2020-08" db="EMBL/GenBank/DDBJ databases">
        <title>Genomic Encyclopedia of Type Strains, Phase IV (KMG-IV): sequencing the most valuable type-strain genomes for metagenomic binning, comparative biology and taxonomic classification.</title>
        <authorList>
            <person name="Goeker M."/>
        </authorList>
    </citation>
    <scope>NUCLEOTIDE SEQUENCE [LARGE SCALE GENOMIC DNA]</scope>
    <source>
        <strain evidence="3 4">DSM 14552</strain>
    </source>
</reference>
<protein>
    <submittedName>
        <fullName evidence="3">Uncharacterized protein</fullName>
    </submittedName>
</protein>
<feature type="chain" id="PRO_5031522507" evidence="2">
    <location>
        <begin position="25"/>
        <end position="275"/>
    </location>
</feature>
<proteinExistence type="predicted"/>
<dbReference type="RefSeq" id="WP_183611556.1">
    <property type="nucleotide sequence ID" value="NZ_JACICY010000001.1"/>
</dbReference>
<sequence length="275" mass="30929">MTFRNIGSVWLVASLAFVASVANAATVDKTAKTGSKENGAASVARPTPSALARNPRDLTGVWARYPAPWPSYSGDFDDIPPPDQGPDLEEPYATQWKEKRSKRQEAHKAGRPLLDPSTLCLPEGMPTVMQAIYPIQILQTPGQITVLAELFMQTRRIYMDQPLPAADEMPPSYFGFSTATWQGDTLVIKTRGVKKEVEFFEIPHSDAMTITEHYQIAANGKLYLDIAIEDPGYLKTPYEFRWIYERLPEYRMPEYICDNLHDEIKPDGTVDLKTE</sequence>
<keyword evidence="2" id="KW-0732">Signal</keyword>
<name>A0A7W5ZSR4_9SPHN</name>
<feature type="signal peptide" evidence="2">
    <location>
        <begin position="1"/>
        <end position="24"/>
    </location>
</feature>
<keyword evidence="4" id="KW-1185">Reference proteome</keyword>
<evidence type="ECO:0000313" key="4">
    <source>
        <dbReference type="Proteomes" id="UP000562395"/>
    </source>
</evidence>
<gene>
    <name evidence="3" type="ORF">GGQ88_000555</name>
</gene>
<feature type="region of interest" description="Disordered" evidence="1">
    <location>
        <begin position="96"/>
        <end position="117"/>
    </location>
</feature>
<evidence type="ECO:0000256" key="2">
    <source>
        <dbReference type="SAM" id="SignalP"/>
    </source>
</evidence>
<accession>A0A7W5ZSR4</accession>
<evidence type="ECO:0000313" key="3">
    <source>
        <dbReference type="EMBL" id="MBB3859315.1"/>
    </source>
</evidence>
<organism evidence="3 4">
    <name type="scientific">Novosphingobium hassiacum</name>
    <dbReference type="NCBI Taxonomy" id="173676"/>
    <lineage>
        <taxon>Bacteria</taxon>
        <taxon>Pseudomonadati</taxon>
        <taxon>Pseudomonadota</taxon>
        <taxon>Alphaproteobacteria</taxon>
        <taxon>Sphingomonadales</taxon>
        <taxon>Sphingomonadaceae</taxon>
        <taxon>Novosphingobium</taxon>
    </lineage>
</organism>
<dbReference type="AlphaFoldDB" id="A0A7W5ZSR4"/>
<comment type="caution">
    <text evidence="3">The sequence shown here is derived from an EMBL/GenBank/DDBJ whole genome shotgun (WGS) entry which is preliminary data.</text>
</comment>
<dbReference type="EMBL" id="JACICY010000001">
    <property type="protein sequence ID" value="MBB3859315.1"/>
    <property type="molecule type" value="Genomic_DNA"/>
</dbReference>